<feature type="domain" description="Glycosyl transferase family 28 C-terminal" evidence="12">
    <location>
        <begin position="182"/>
        <end position="337"/>
    </location>
</feature>
<dbReference type="PANTHER" id="PTHR21015:SF22">
    <property type="entry name" value="GLYCOSYLTRANSFERASE"/>
    <property type="match status" value="1"/>
</dbReference>
<proteinExistence type="inferred from homology"/>
<dbReference type="EC" id="2.4.1.227" evidence="10"/>
<reference evidence="13 14" key="1">
    <citation type="journal article" date="2011" name="Front. Microbiol.">
        <title>Genomic signatures of strain selection and enhancement in Bacillus atrophaeus var. globigii, a historical biowarfare simulant.</title>
        <authorList>
            <person name="Gibbons H.S."/>
            <person name="Broomall S.M."/>
            <person name="McNew L.A."/>
            <person name="Daligault H."/>
            <person name="Chapman C."/>
            <person name="Bruce D."/>
            <person name="Karavis M."/>
            <person name="Krepps M."/>
            <person name="McGregor P.A."/>
            <person name="Hong C."/>
            <person name="Park K.H."/>
            <person name="Akmal A."/>
            <person name="Feldman A."/>
            <person name="Lin J.S."/>
            <person name="Chang W.E."/>
            <person name="Higgs B.W."/>
            <person name="Demirev P."/>
            <person name="Lindquist J."/>
            <person name="Liem A."/>
            <person name="Fochler E."/>
            <person name="Read T.D."/>
            <person name="Tapia R."/>
            <person name="Johnson S."/>
            <person name="Bishop-Lilly K.A."/>
            <person name="Detter C."/>
            <person name="Han C."/>
            <person name="Sozhamannan S."/>
            <person name="Rosenzweig C.N."/>
            <person name="Skowronski E.W."/>
        </authorList>
    </citation>
    <scope>NUCLEOTIDE SEQUENCE [LARGE SCALE GENOMIC DNA]</scope>
    <source>
        <strain evidence="13 14">GYP-17</strain>
    </source>
</reference>
<dbReference type="GO" id="GO:0009252">
    <property type="term" value="P:peptidoglycan biosynthetic process"/>
    <property type="evidence" value="ECO:0007669"/>
    <property type="project" value="UniProtKB-UniRule"/>
</dbReference>
<dbReference type="Proteomes" id="UP000288405">
    <property type="component" value="Unassembled WGS sequence"/>
</dbReference>
<keyword evidence="5 10" id="KW-0133">Cell shape</keyword>
<evidence type="ECO:0000313" key="13">
    <source>
        <dbReference type="EMBL" id="RUO33486.1"/>
    </source>
</evidence>
<dbReference type="NCBIfam" id="TIGR01133">
    <property type="entry name" value="murG"/>
    <property type="match status" value="1"/>
</dbReference>
<dbReference type="Pfam" id="PF04101">
    <property type="entry name" value="Glyco_tran_28_C"/>
    <property type="match status" value="1"/>
</dbReference>
<comment type="caution">
    <text evidence="13">The sequence shown here is derived from an EMBL/GenBank/DDBJ whole genome shotgun (WGS) entry which is preliminary data.</text>
</comment>
<dbReference type="GO" id="GO:0071555">
    <property type="term" value="P:cell wall organization"/>
    <property type="evidence" value="ECO:0007669"/>
    <property type="project" value="UniProtKB-KW"/>
</dbReference>
<comment type="catalytic activity">
    <reaction evidence="10">
        <text>di-trans,octa-cis-undecaprenyl diphospho-N-acetyl-alpha-D-muramoyl-L-alanyl-D-glutamyl-meso-2,6-diaminopimeloyl-D-alanyl-D-alanine + UDP-N-acetyl-alpha-D-glucosamine = di-trans,octa-cis-undecaprenyl diphospho-[N-acetyl-alpha-D-glucosaminyl-(1-&gt;4)]-N-acetyl-alpha-D-muramoyl-L-alanyl-D-glutamyl-meso-2,6-diaminopimeloyl-D-alanyl-D-alanine + UDP + H(+)</text>
        <dbReference type="Rhea" id="RHEA:31227"/>
        <dbReference type="ChEBI" id="CHEBI:15378"/>
        <dbReference type="ChEBI" id="CHEBI:57705"/>
        <dbReference type="ChEBI" id="CHEBI:58223"/>
        <dbReference type="ChEBI" id="CHEBI:61387"/>
        <dbReference type="ChEBI" id="CHEBI:61388"/>
        <dbReference type="EC" id="2.4.1.227"/>
    </reaction>
</comment>
<comment type="pathway">
    <text evidence="10">Cell wall biogenesis; peptidoglycan biosynthesis.</text>
</comment>
<dbReference type="InterPro" id="IPR006009">
    <property type="entry name" value="GlcNAc_MurG"/>
</dbReference>
<evidence type="ECO:0000256" key="7">
    <source>
        <dbReference type="ARBA" id="ARBA00023136"/>
    </source>
</evidence>
<dbReference type="GO" id="GO:0005886">
    <property type="term" value="C:plasma membrane"/>
    <property type="evidence" value="ECO:0007669"/>
    <property type="project" value="UniProtKB-SubCell"/>
</dbReference>
<feature type="binding site" evidence="10">
    <location>
        <position position="123"/>
    </location>
    <ligand>
        <name>UDP-N-acetyl-alpha-D-glucosamine</name>
        <dbReference type="ChEBI" id="CHEBI:57705"/>
    </ligand>
</feature>
<dbReference type="UniPathway" id="UPA00219"/>
<evidence type="ECO:0000256" key="2">
    <source>
        <dbReference type="ARBA" id="ARBA00022618"/>
    </source>
</evidence>
<evidence type="ECO:0000256" key="1">
    <source>
        <dbReference type="ARBA" id="ARBA00022475"/>
    </source>
</evidence>
<feature type="binding site" evidence="10">
    <location>
        <begin position="262"/>
        <end position="267"/>
    </location>
    <ligand>
        <name>UDP-N-acetyl-alpha-D-glucosamine</name>
        <dbReference type="ChEBI" id="CHEBI:57705"/>
    </ligand>
</feature>
<evidence type="ECO:0000313" key="14">
    <source>
        <dbReference type="Proteomes" id="UP000288405"/>
    </source>
</evidence>
<dbReference type="OrthoDB" id="9808936at2"/>
<evidence type="ECO:0000256" key="10">
    <source>
        <dbReference type="HAMAP-Rule" id="MF_00033"/>
    </source>
</evidence>
<evidence type="ECO:0000256" key="4">
    <source>
        <dbReference type="ARBA" id="ARBA00022679"/>
    </source>
</evidence>
<evidence type="ECO:0000259" key="11">
    <source>
        <dbReference type="Pfam" id="PF03033"/>
    </source>
</evidence>
<sequence length="361" mass="38143">MSRVLVTAGGTGGHVFPALAVAHALQAQGHEIAWLGTSDRIEASVVPAAGFTFHGLQQQALRGKGIFGWLQAPGRILRGIKACGEVMDHFQPDLVIGFGGYTAGPAGVAAWRRKIPLVVHEQNAIPGLTNKLLARIASRTLLGFAAAKRYLPAAQVTGNPVRDDICALHEIPVTGAETPFRVLVIGGSLGAQHLNETLPMALLDWKGPALRVRHQVGRGRVETVQAAYADVAPNVSVAVEEFINDMADAYRTADIVIARAGALTVAELSMAGKPAILVPYPHAVDDHQTANAQVLRAVNAAELLSQPECTPARLREILLAIAQDAERPLAMAAAARSVAPLAATEQIAAVCNELMMERKDV</sequence>
<comment type="similarity">
    <text evidence="10">Belongs to the glycosyltransferase 28 family. MurG subfamily.</text>
</comment>
<dbReference type="CDD" id="cd03785">
    <property type="entry name" value="GT28_MurG"/>
    <property type="match status" value="1"/>
</dbReference>
<keyword evidence="7 10" id="KW-0472">Membrane</keyword>
<organism evidence="13 14">
    <name type="scientific">Aliidiomarina sanyensis</name>
    <dbReference type="NCBI Taxonomy" id="1249555"/>
    <lineage>
        <taxon>Bacteria</taxon>
        <taxon>Pseudomonadati</taxon>
        <taxon>Pseudomonadota</taxon>
        <taxon>Gammaproteobacteria</taxon>
        <taxon>Alteromonadales</taxon>
        <taxon>Idiomarinaceae</taxon>
        <taxon>Aliidiomarina</taxon>
    </lineage>
</organism>
<evidence type="ECO:0000256" key="6">
    <source>
        <dbReference type="ARBA" id="ARBA00022984"/>
    </source>
</evidence>
<dbReference type="GO" id="GO:0008360">
    <property type="term" value="P:regulation of cell shape"/>
    <property type="evidence" value="ECO:0007669"/>
    <property type="project" value="UniProtKB-KW"/>
</dbReference>
<dbReference type="InterPro" id="IPR007235">
    <property type="entry name" value="Glyco_trans_28_C"/>
</dbReference>
<name>A0A432WI41_9GAMM</name>
<keyword evidence="3 10" id="KW-0328">Glycosyltransferase</keyword>
<dbReference type="AlphaFoldDB" id="A0A432WI41"/>
<keyword evidence="9 10" id="KW-0961">Cell wall biogenesis/degradation</keyword>
<dbReference type="GO" id="GO:0050511">
    <property type="term" value="F:undecaprenyldiphospho-muramoylpentapeptide beta-N-acetylglucosaminyltransferase activity"/>
    <property type="evidence" value="ECO:0007669"/>
    <property type="project" value="UniProtKB-UniRule"/>
</dbReference>
<accession>A0A432WI41</accession>
<dbReference type="Pfam" id="PF03033">
    <property type="entry name" value="Glyco_transf_28"/>
    <property type="match status" value="1"/>
</dbReference>
<evidence type="ECO:0000256" key="5">
    <source>
        <dbReference type="ARBA" id="ARBA00022960"/>
    </source>
</evidence>
<feature type="binding site" evidence="10">
    <location>
        <position position="243"/>
    </location>
    <ligand>
        <name>UDP-N-acetyl-alpha-D-glucosamine</name>
        <dbReference type="ChEBI" id="CHEBI:57705"/>
    </ligand>
</feature>
<dbReference type="RefSeq" id="WP_126776795.1">
    <property type="nucleotide sequence ID" value="NZ_PIPM01000005.1"/>
</dbReference>
<comment type="function">
    <text evidence="10">Cell wall formation. Catalyzes the transfer of a GlcNAc subunit on undecaprenyl-pyrophosphoryl-MurNAc-pentapeptide (lipid intermediate I) to form undecaprenyl-pyrophosphoryl-MurNAc-(pentapeptide)GlcNAc (lipid intermediate II).</text>
</comment>
<evidence type="ECO:0000256" key="9">
    <source>
        <dbReference type="ARBA" id="ARBA00023316"/>
    </source>
</evidence>
<dbReference type="HAMAP" id="MF_00033">
    <property type="entry name" value="MurG"/>
    <property type="match status" value="1"/>
</dbReference>
<feature type="binding site" evidence="10">
    <location>
        <position position="288"/>
    </location>
    <ligand>
        <name>UDP-N-acetyl-alpha-D-glucosamine</name>
        <dbReference type="ChEBI" id="CHEBI:57705"/>
    </ligand>
</feature>
<dbReference type="InterPro" id="IPR004276">
    <property type="entry name" value="GlycoTrans_28_N"/>
</dbReference>
<dbReference type="EMBL" id="PIPM01000005">
    <property type="protein sequence ID" value="RUO33486.1"/>
    <property type="molecule type" value="Genomic_DNA"/>
</dbReference>
<keyword evidence="8 10" id="KW-0131">Cell cycle</keyword>
<keyword evidence="6 10" id="KW-0573">Peptidoglycan synthesis</keyword>
<keyword evidence="2 10" id="KW-0132">Cell division</keyword>
<evidence type="ECO:0000259" key="12">
    <source>
        <dbReference type="Pfam" id="PF04101"/>
    </source>
</evidence>
<comment type="subcellular location">
    <subcellularLocation>
        <location evidence="10">Cell membrane</location>
        <topology evidence="10">Peripheral membrane protein</topology>
        <orientation evidence="10">Cytoplasmic side</orientation>
    </subcellularLocation>
</comment>
<keyword evidence="14" id="KW-1185">Reference proteome</keyword>
<protein>
    <recommendedName>
        <fullName evidence="10">UDP-N-acetylglucosamine--N-acetylmuramyl-(pentapeptide) pyrophosphoryl-undecaprenol N-acetylglucosamine transferase</fullName>
        <ecNumber evidence="10">2.4.1.227</ecNumber>
    </recommendedName>
    <alternativeName>
        <fullName evidence="10">Undecaprenyl-PP-MurNAc-pentapeptide-UDPGlcNAc GlcNAc transferase</fullName>
    </alternativeName>
</protein>
<keyword evidence="4 10" id="KW-0808">Transferase</keyword>
<feature type="binding site" evidence="10">
    <location>
        <position position="188"/>
    </location>
    <ligand>
        <name>UDP-N-acetyl-alpha-D-glucosamine</name>
        <dbReference type="ChEBI" id="CHEBI:57705"/>
    </ligand>
</feature>
<feature type="binding site" evidence="10">
    <location>
        <position position="162"/>
    </location>
    <ligand>
        <name>UDP-N-acetyl-alpha-D-glucosamine</name>
        <dbReference type="ChEBI" id="CHEBI:57705"/>
    </ligand>
</feature>
<dbReference type="SUPFAM" id="SSF53756">
    <property type="entry name" value="UDP-Glycosyltransferase/glycogen phosphorylase"/>
    <property type="match status" value="1"/>
</dbReference>
<feature type="binding site" evidence="10">
    <location>
        <begin position="11"/>
        <end position="13"/>
    </location>
    <ligand>
        <name>UDP-N-acetyl-alpha-D-glucosamine</name>
        <dbReference type="ChEBI" id="CHEBI:57705"/>
    </ligand>
</feature>
<evidence type="ECO:0000256" key="3">
    <source>
        <dbReference type="ARBA" id="ARBA00022676"/>
    </source>
</evidence>
<gene>
    <name evidence="10 13" type="primary">murG</name>
    <name evidence="13" type="ORF">CWE11_06485</name>
</gene>
<dbReference type="PANTHER" id="PTHR21015">
    <property type="entry name" value="UDP-N-ACETYLGLUCOSAMINE--N-ACETYLMURAMYL-(PENTAPEPTIDE) PYROPHOSPHORYL-UNDECAPRENOL N-ACETYLGLUCOSAMINE TRANSFERASE 1"/>
    <property type="match status" value="1"/>
</dbReference>
<feature type="domain" description="Glycosyltransferase family 28 N-terminal" evidence="11">
    <location>
        <begin position="4"/>
        <end position="140"/>
    </location>
</feature>
<dbReference type="Gene3D" id="3.40.50.2000">
    <property type="entry name" value="Glycogen Phosphorylase B"/>
    <property type="match status" value="2"/>
</dbReference>
<evidence type="ECO:0000256" key="8">
    <source>
        <dbReference type="ARBA" id="ARBA00023306"/>
    </source>
</evidence>
<dbReference type="GO" id="GO:0051301">
    <property type="term" value="P:cell division"/>
    <property type="evidence" value="ECO:0007669"/>
    <property type="project" value="UniProtKB-KW"/>
</dbReference>
<dbReference type="GO" id="GO:0005975">
    <property type="term" value="P:carbohydrate metabolic process"/>
    <property type="evidence" value="ECO:0007669"/>
    <property type="project" value="InterPro"/>
</dbReference>
<keyword evidence="1 10" id="KW-1003">Cell membrane</keyword>
<dbReference type="GO" id="GO:0051991">
    <property type="term" value="F:UDP-N-acetyl-D-glucosamine:N-acetylmuramoyl-L-alanyl-D-glutamyl-meso-2,6-diaminopimelyl-D-alanyl-D-alanine-diphosphoundecaprenol 4-beta-N-acetylglucosaminlytransferase activity"/>
    <property type="evidence" value="ECO:0007669"/>
    <property type="project" value="RHEA"/>
</dbReference>